<keyword evidence="2" id="KW-0732">Signal</keyword>
<evidence type="ECO:0000256" key="2">
    <source>
        <dbReference type="SAM" id="SignalP"/>
    </source>
</evidence>
<dbReference type="AlphaFoldDB" id="A0A9P5U9X8"/>
<proteinExistence type="predicted"/>
<protein>
    <recommendedName>
        <fullName evidence="5">Lipoprotein</fullName>
    </recommendedName>
</protein>
<keyword evidence="4" id="KW-1185">Reference proteome</keyword>
<dbReference type="PROSITE" id="PS51257">
    <property type="entry name" value="PROKAR_LIPOPROTEIN"/>
    <property type="match status" value="1"/>
</dbReference>
<accession>A0A9P5U9X8</accession>
<reference evidence="3" key="1">
    <citation type="submission" date="2020-11" db="EMBL/GenBank/DDBJ databases">
        <authorList>
            <consortium name="DOE Joint Genome Institute"/>
            <person name="Ahrendt S."/>
            <person name="Riley R."/>
            <person name="Andreopoulos W."/>
            <person name="Labutti K."/>
            <person name="Pangilinan J."/>
            <person name="Ruiz-Duenas F.J."/>
            <person name="Barrasa J.M."/>
            <person name="Sanchez-Garcia M."/>
            <person name="Camarero S."/>
            <person name="Miyauchi S."/>
            <person name="Serrano A."/>
            <person name="Linde D."/>
            <person name="Babiker R."/>
            <person name="Drula E."/>
            <person name="Ayuso-Fernandez I."/>
            <person name="Pacheco R."/>
            <person name="Padilla G."/>
            <person name="Ferreira P."/>
            <person name="Barriuso J."/>
            <person name="Kellner H."/>
            <person name="Castanera R."/>
            <person name="Alfaro M."/>
            <person name="Ramirez L."/>
            <person name="Pisabarro A.G."/>
            <person name="Kuo A."/>
            <person name="Tritt A."/>
            <person name="Lipzen A."/>
            <person name="He G."/>
            <person name="Yan M."/>
            <person name="Ng V."/>
            <person name="Cullen D."/>
            <person name="Martin F."/>
            <person name="Rosso M.-N."/>
            <person name="Henrissat B."/>
            <person name="Hibbett D."/>
            <person name="Martinez A.T."/>
            <person name="Grigoriev I.V."/>
        </authorList>
    </citation>
    <scope>NUCLEOTIDE SEQUENCE</scope>
    <source>
        <strain evidence="3">AH 40177</strain>
    </source>
</reference>
<evidence type="ECO:0000313" key="4">
    <source>
        <dbReference type="Proteomes" id="UP000772434"/>
    </source>
</evidence>
<evidence type="ECO:0008006" key="5">
    <source>
        <dbReference type="Google" id="ProtNLM"/>
    </source>
</evidence>
<feature type="signal peptide" evidence="2">
    <location>
        <begin position="1"/>
        <end position="22"/>
    </location>
</feature>
<comment type="caution">
    <text evidence="3">The sequence shown here is derived from an EMBL/GenBank/DDBJ whole genome shotgun (WGS) entry which is preliminary data.</text>
</comment>
<name>A0A9P5U9X8_9AGAR</name>
<dbReference type="EMBL" id="JADNRY010000032">
    <property type="protein sequence ID" value="KAF9071491.1"/>
    <property type="molecule type" value="Genomic_DNA"/>
</dbReference>
<evidence type="ECO:0000313" key="3">
    <source>
        <dbReference type="EMBL" id="KAF9071491.1"/>
    </source>
</evidence>
<feature type="compositionally biased region" description="Basic and acidic residues" evidence="1">
    <location>
        <begin position="167"/>
        <end position="185"/>
    </location>
</feature>
<feature type="chain" id="PRO_5040412780" description="Lipoprotein" evidence="2">
    <location>
        <begin position="23"/>
        <end position="199"/>
    </location>
</feature>
<gene>
    <name evidence="3" type="ORF">BDP27DRAFT_1419057</name>
</gene>
<organism evidence="3 4">
    <name type="scientific">Rhodocollybia butyracea</name>
    <dbReference type="NCBI Taxonomy" id="206335"/>
    <lineage>
        <taxon>Eukaryota</taxon>
        <taxon>Fungi</taxon>
        <taxon>Dikarya</taxon>
        <taxon>Basidiomycota</taxon>
        <taxon>Agaricomycotina</taxon>
        <taxon>Agaricomycetes</taxon>
        <taxon>Agaricomycetidae</taxon>
        <taxon>Agaricales</taxon>
        <taxon>Marasmiineae</taxon>
        <taxon>Omphalotaceae</taxon>
        <taxon>Rhodocollybia</taxon>
    </lineage>
</organism>
<feature type="region of interest" description="Disordered" evidence="1">
    <location>
        <begin position="166"/>
        <end position="199"/>
    </location>
</feature>
<dbReference type="Proteomes" id="UP000772434">
    <property type="component" value="Unassembled WGS sequence"/>
</dbReference>
<sequence>MFFTRHSLAFVLLAVLVSSACAAPAPPLKPHVISYTSYTATLLHEDSPSAREQIKTSLAATAFRLGDSGPKKKITFQKAKLEGGVCNSARTCYAYAYIPTEDNPQKIMFGAVVIHDIAGHFKSFHQPIPVEISGEQLKEAKKLREEVYHKFWEKFEPIQSWLPLSDAIEKGGKRHREQHDDDKPEGSGPAKKTKPGPAR</sequence>
<evidence type="ECO:0000256" key="1">
    <source>
        <dbReference type="SAM" id="MobiDB-lite"/>
    </source>
</evidence>